<gene>
    <name evidence="3" type="ORF">BSZ37_16550</name>
</gene>
<accession>A0A271J3A7</accession>
<reference evidence="3 4" key="1">
    <citation type="submission" date="2016-11" db="EMBL/GenBank/DDBJ databases">
        <title>Study of marine rhodopsin-containing bacteria.</title>
        <authorList>
            <person name="Yoshizawa S."/>
            <person name="Kumagai Y."/>
            <person name="Kogure K."/>
        </authorList>
    </citation>
    <scope>NUCLEOTIDE SEQUENCE [LARGE SCALE GENOMIC DNA]</scope>
    <source>
        <strain evidence="3 4">SAORIC-28</strain>
    </source>
</reference>
<name>A0A271J3A7_9BACT</name>
<feature type="signal peptide" evidence="1">
    <location>
        <begin position="1"/>
        <end position="19"/>
    </location>
</feature>
<protein>
    <recommendedName>
        <fullName evidence="2">DUF4397 domain-containing protein</fullName>
    </recommendedName>
</protein>
<dbReference type="AlphaFoldDB" id="A0A271J3A7"/>
<feature type="domain" description="DUF4397" evidence="2">
    <location>
        <begin position="28"/>
        <end position="106"/>
    </location>
</feature>
<dbReference type="OrthoDB" id="951108at2"/>
<proteinExistence type="predicted"/>
<dbReference type="Proteomes" id="UP000216339">
    <property type="component" value="Unassembled WGS sequence"/>
</dbReference>
<keyword evidence="1" id="KW-0732">Signal</keyword>
<comment type="caution">
    <text evidence="3">The sequence shown here is derived from an EMBL/GenBank/DDBJ whole genome shotgun (WGS) entry which is preliminary data.</text>
</comment>
<dbReference type="RefSeq" id="WP_095511602.1">
    <property type="nucleotide sequence ID" value="NZ_MQWD01000001.1"/>
</dbReference>
<dbReference type="EMBL" id="MQWD01000001">
    <property type="protein sequence ID" value="PAP77933.1"/>
    <property type="molecule type" value="Genomic_DNA"/>
</dbReference>
<dbReference type="InterPro" id="IPR025510">
    <property type="entry name" value="DUF4397"/>
</dbReference>
<sequence>MPSLLHPLALVLAAAPALAQAPARGQDIHASPDPDLAVVDVYFEGALALDDFTYLSATPFHDLPPGTHTVAVAPSTSTSAADAFYSIEVTLEAGARYTAVLTGVLDASAHQAHPDGEPLDFRLLPLTPAVETSSSGHGYRFIGASPDMPTVDATLPLFDDLVIGTGIRFNTATPIGQAVAGVYDVAFVDPSSGGRLALVPRVPTGPDGQAAVYVLTGFRTPADDGDGPGLVLLKVLPDGSTVVREAQVEEAVARDDRRRGASTHLLLTPSVVEAGRPVSVRLDASGPVSIAIYDMLGRRIRTVHDGPTLAGASHRAETHTLPPGSYLVRAQATNDAWVARLTVVR</sequence>
<feature type="chain" id="PRO_5013215980" description="DUF4397 domain-containing protein" evidence="1">
    <location>
        <begin position="20"/>
        <end position="345"/>
    </location>
</feature>
<evidence type="ECO:0000256" key="1">
    <source>
        <dbReference type="SAM" id="SignalP"/>
    </source>
</evidence>
<dbReference type="Pfam" id="PF14344">
    <property type="entry name" value="DUF4397"/>
    <property type="match status" value="1"/>
</dbReference>
<evidence type="ECO:0000313" key="4">
    <source>
        <dbReference type="Proteomes" id="UP000216339"/>
    </source>
</evidence>
<evidence type="ECO:0000313" key="3">
    <source>
        <dbReference type="EMBL" id="PAP77933.1"/>
    </source>
</evidence>
<evidence type="ECO:0000259" key="2">
    <source>
        <dbReference type="Pfam" id="PF14344"/>
    </source>
</evidence>
<keyword evidence="4" id="KW-1185">Reference proteome</keyword>
<organism evidence="3 4">
    <name type="scientific">Rubrivirga marina</name>
    <dbReference type="NCBI Taxonomy" id="1196024"/>
    <lineage>
        <taxon>Bacteria</taxon>
        <taxon>Pseudomonadati</taxon>
        <taxon>Rhodothermota</taxon>
        <taxon>Rhodothermia</taxon>
        <taxon>Rhodothermales</taxon>
        <taxon>Rubricoccaceae</taxon>
        <taxon>Rubrivirga</taxon>
    </lineage>
</organism>